<evidence type="ECO:0000256" key="1">
    <source>
        <dbReference type="SAM" id="Phobius"/>
    </source>
</evidence>
<dbReference type="Gene3D" id="3.90.70.10">
    <property type="entry name" value="Cysteine proteinases"/>
    <property type="match status" value="1"/>
</dbReference>
<gene>
    <name evidence="3" type="ORF">H312_00653</name>
</gene>
<dbReference type="OrthoDB" id="289038at2759"/>
<dbReference type="PROSITE" id="PS50235">
    <property type="entry name" value="USP_3"/>
    <property type="match status" value="1"/>
</dbReference>
<dbReference type="Proteomes" id="UP000030655">
    <property type="component" value="Unassembled WGS sequence"/>
</dbReference>
<proteinExistence type="predicted"/>
<dbReference type="VEuPathDB" id="MicrosporidiaDB:H312_00653"/>
<sequence>MKIYGKTIIQYIFLGIIIYFILEDLIQNTNFSKEFCRKALLSQQERKFVILANKTNNVCYLNCIIQSFLPFKNYFMRYEGVMADILKNIFRIIQNTKEFNLNLVSGYKKILNTLRMNKFTLFAPGDAMELVHFILNHIIFHHVKLRNIRTYNRFYIHKKDLERLKSIAIIKDFCSIVEFEYNDYVWFMPVIVSRFHGDSIQTLIDEFFSFGKEKNYMLKNVIYTPNVLIISFWKRLGASKDLDFQKQEHVYLKNTKYKLNSLIMFVKNTNNGHYFSCSLVKDEWYMFDEDKIIKMELRNFNTGFVAMAIYEKII</sequence>
<reference evidence="3 4" key="2">
    <citation type="submission" date="2014-03" db="EMBL/GenBank/DDBJ databases">
        <title>The Genome Sequence of Anncaliia algerae insect isolate PRA339.</title>
        <authorList>
            <consortium name="The Broad Institute Genome Sequencing Platform"/>
            <consortium name="The Broad Institute Genome Sequencing Center for Infectious Disease"/>
            <person name="Cuomo C."/>
            <person name="Becnel J."/>
            <person name="Sanscrainte N."/>
            <person name="Walker B."/>
            <person name="Young S.K."/>
            <person name="Zeng Q."/>
            <person name="Gargeya S."/>
            <person name="Fitzgerald M."/>
            <person name="Haas B."/>
            <person name="Abouelleil A."/>
            <person name="Alvarado L."/>
            <person name="Arachchi H.M."/>
            <person name="Berlin A.M."/>
            <person name="Chapman S.B."/>
            <person name="Dewar J."/>
            <person name="Goldberg J."/>
            <person name="Griggs A."/>
            <person name="Gujja S."/>
            <person name="Hansen M."/>
            <person name="Howarth C."/>
            <person name="Imamovic A."/>
            <person name="Larimer J."/>
            <person name="McCowan C."/>
            <person name="Murphy C."/>
            <person name="Neiman D."/>
            <person name="Pearson M."/>
            <person name="Priest M."/>
            <person name="Roberts A."/>
            <person name="Saif S."/>
            <person name="Shea T."/>
            <person name="Sisk P."/>
            <person name="Sykes S."/>
            <person name="Wortman J."/>
            <person name="Nusbaum C."/>
            <person name="Birren B."/>
        </authorList>
    </citation>
    <scope>NUCLEOTIDE SEQUENCE [LARGE SCALE GENOMIC DNA]</scope>
    <source>
        <strain evidence="3 4">PRA339</strain>
    </source>
</reference>
<evidence type="ECO:0000259" key="2">
    <source>
        <dbReference type="PROSITE" id="PS50235"/>
    </source>
</evidence>
<dbReference type="GO" id="GO:0016579">
    <property type="term" value="P:protein deubiquitination"/>
    <property type="evidence" value="ECO:0007669"/>
    <property type="project" value="InterPro"/>
</dbReference>
<accession>A0A059F4G2</accession>
<dbReference type="HOGENOM" id="CLU_885588_0_0_1"/>
<organism evidence="3 4">
    <name type="scientific">Anncaliia algerae PRA339</name>
    <dbReference type="NCBI Taxonomy" id="1288291"/>
    <lineage>
        <taxon>Eukaryota</taxon>
        <taxon>Fungi</taxon>
        <taxon>Fungi incertae sedis</taxon>
        <taxon>Microsporidia</taxon>
        <taxon>Tubulinosematoidea</taxon>
        <taxon>Tubulinosematidae</taxon>
        <taxon>Anncaliia</taxon>
    </lineage>
</organism>
<keyword evidence="1" id="KW-0472">Membrane</keyword>
<evidence type="ECO:0000313" key="4">
    <source>
        <dbReference type="Proteomes" id="UP000030655"/>
    </source>
</evidence>
<feature type="transmembrane region" description="Helical" evidence="1">
    <location>
        <begin position="7"/>
        <end position="26"/>
    </location>
</feature>
<dbReference type="EMBL" id="KK365135">
    <property type="protein sequence ID" value="KCZ81894.1"/>
    <property type="molecule type" value="Genomic_DNA"/>
</dbReference>
<dbReference type="SUPFAM" id="SSF54001">
    <property type="entry name" value="Cysteine proteinases"/>
    <property type="match status" value="1"/>
</dbReference>
<reference evidence="4" key="1">
    <citation type="submission" date="2013-02" db="EMBL/GenBank/DDBJ databases">
        <authorList>
            <consortium name="The Broad Institute Genome Sequencing Platform"/>
            <person name="Cuomo C."/>
            <person name="Becnel J."/>
            <person name="Sanscrainte N."/>
            <person name="Walker B."/>
            <person name="Young S.K."/>
            <person name="Zeng Q."/>
            <person name="Gargeya S."/>
            <person name="Fitzgerald M."/>
            <person name="Haas B."/>
            <person name="Abouelleil A."/>
            <person name="Alvarado L."/>
            <person name="Arachchi H.M."/>
            <person name="Berlin A.M."/>
            <person name="Chapman S.B."/>
            <person name="Dewar J."/>
            <person name="Goldberg J."/>
            <person name="Griggs A."/>
            <person name="Gujja S."/>
            <person name="Hansen M."/>
            <person name="Howarth C."/>
            <person name="Imamovic A."/>
            <person name="Larimer J."/>
            <person name="McCowan C."/>
            <person name="Murphy C."/>
            <person name="Neiman D."/>
            <person name="Pearson M."/>
            <person name="Priest M."/>
            <person name="Roberts A."/>
            <person name="Saif S."/>
            <person name="Shea T."/>
            <person name="Sisk P."/>
            <person name="Sykes S."/>
            <person name="Wortman J."/>
            <person name="Nusbaum C."/>
            <person name="Birren B."/>
        </authorList>
    </citation>
    <scope>NUCLEOTIDE SEQUENCE [LARGE SCALE GENOMIC DNA]</scope>
    <source>
        <strain evidence="4">PRA339</strain>
    </source>
</reference>
<protein>
    <recommendedName>
        <fullName evidence="2">USP domain-containing protein</fullName>
    </recommendedName>
</protein>
<dbReference type="GO" id="GO:0004843">
    <property type="term" value="F:cysteine-type deubiquitinase activity"/>
    <property type="evidence" value="ECO:0007669"/>
    <property type="project" value="InterPro"/>
</dbReference>
<dbReference type="AlphaFoldDB" id="A0A059F4G2"/>
<dbReference type="InterPro" id="IPR001394">
    <property type="entry name" value="Peptidase_C19_UCH"/>
</dbReference>
<dbReference type="InterPro" id="IPR038765">
    <property type="entry name" value="Papain-like_cys_pep_sf"/>
</dbReference>
<feature type="domain" description="USP" evidence="2">
    <location>
        <begin position="49"/>
        <end position="313"/>
    </location>
</feature>
<keyword evidence="1" id="KW-0812">Transmembrane</keyword>
<dbReference type="Pfam" id="PF00443">
    <property type="entry name" value="UCH"/>
    <property type="match status" value="1"/>
</dbReference>
<dbReference type="InterPro" id="IPR028889">
    <property type="entry name" value="USP"/>
</dbReference>
<keyword evidence="4" id="KW-1185">Reference proteome</keyword>
<keyword evidence="1" id="KW-1133">Transmembrane helix</keyword>
<name>A0A059F4G2_9MICR</name>
<evidence type="ECO:0000313" key="3">
    <source>
        <dbReference type="EMBL" id="KCZ81894.1"/>
    </source>
</evidence>